<dbReference type="SUPFAM" id="SSF69618">
    <property type="entry name" value="HemD-like"/>
    <property type="match status" value="1"/>
</dbReference>
<evidence type="ECO:0000313" key="4">
    <source>
        <dbReference type="Proteomes" id="UP000289340"/>
    </source>
</evidence>
<dbReference type="PANTHER" id="PTHR38020:SF1">
    <property type="entry name" value="UROPORPHYRINOGEN-III SYNTHASE"/>
    <property type="match status" value="1"/>
</dbReference>
<gene>
    <name evidence="3" type="ORF">D0Y65_041508</name>
    <name evidence="2" type="ORF">glysoja_045575</name>
</gene>
<dbReference type="EMBL" id="KN658473">
    <property type="protein sequence ID" value="KHN20426.1"/>
    <property type="molecule type" value="Genomic_DNA"/>
</dbReference>
<dbReference type="GO" id="GO:0004852">
    <property type="term" value="F:uroporphyrinogen-III synthase activity"/>
    <property type="evidence" value="ECO:0007669"/>
    <property type="project" value="InterPro"/>
</dbReference>
<organism evidence="2">
    <name type="scientific">Glycine soja</name>
    <name type="common">Wild soybean</name>
    <dbReference type="NCBI Taxonomy" id="3848"/>
    <lineage>
        <taxon>Eukaryota</taxon>
        <taxon>Viridiplantae</taxon>
        <taxon>Streptophyta</taxon>
        <taxon>Embryophyta</taxon>
        <taxon>Tracheophyta</taxon>
        <taxon>Spermatophyta</taxon>
        <taxon>Magnoliopsida</taxon>
        <taxon>eudicotyledons</taxon>
        <taxon>Gunneridae</taxon>
        <taxon>Pentapetalae</taxon>
        <taxon>rosids</taxon>
        <taxon>fabids</taxon>
        <taxon>Fabales</taxon>
        <taxon>Fabaceae</taxon>
        <taxon>Papilionoideae</taxon>
        <taxon>50 kb inversion clade</taxon>
        <taxon>NPAAA clade</taxon>
        <taxon>indigoferoid/millettioid clade</taxon>
        <taxon>Phaseoleae</taxon>
        <taxon>Glycine</taxon>
        <taxon>Glycine subgen. Soja</taxon>
    </lineage>
</organism>
<evidence type="ECO:0000313" key="3">
    <source>
        <dbReference type="EMBL" id="RZB65480.1"/>
    </source>
</evidence>
<evidence type="ECO:0000259" key="1">
    <source>
        <dbReference type="Pfam" id="PF02602"/>
    </source>
</evidence>
<keyword evidence="4" id="KW-1185">Reference proteome</keyword>
<dbReference type="Proteomes" id="UP000289340">
    <property type="component" value="Chromosome 15"/>
</dbReference>
<dbReference type="UniPathway" id="UPA00251">
    <property type="reaction ID" value="UER00320"/>
</dbReference>
<dbReference type="InterPro" id="IPR003754">
    <property type="entry name" value="4pyrrol_synth_uPrphyn_synth"/>
</dbReference>
<dbReference type="AlphaFoldDB" id="A0A0B2QFW8"/>
<accession>A0A0B2QFW8</accession>
<name>A0A0B2QFW8_GLYSO</name>
<evidence type="ECO:0000313" key="2">
    <source>
        <dbReference type="EMBL" id="KHN20426.1"/>
    </source>
</evidence>
<reference evidence="3 4" key="2">
    <citation type="submission" date="2018-09" db="EMBL/GenBank/DDBJ databases">
        <title>A high-quality reference genome of wild soybean provides a powerful tool to mine soybean genomes.</title>
        <authorList>
            <person name="Xie M."/>
            <person name="Chung C.Y.L."/>
            <person name="Li M.-W."/>
            <person name="Wong F.-L."/>
            <person name="Chan T.-F."/>
            <person name="Lam H.-M."/>
        </authorList>
    </citation>
    <scope>NUCLEOTIDE SEQUENCE [LARGE SCALE GENOMIC DNA]</scope>
    <source>
        <strain evidence="4">cv. W05</strain>
        <tissue evidence="3">Hypocotyl of etiolated seedlings</tissue>
    </source>
</reference>
<dbReference type="PANTHER" id="PTHR38020">
    <property type="entry name" value="UROPORPHYRINOGEN-III SYNTHASE"/>
    <property type="match status" value="1"/>
</dbReference>
<dbReference type="Proteomes" id="UP000053555">
    <property type="component" value="Unassembled WGS sequence"/>
</dbReference>
<dbReference type="Pfam" id="PF02602">
    <property type="entry name" value="HEM4"/>
    <property type="match status" value="1"/>
</dbReference>
<dbReference type="EMBL" id="QZWG01000015">
    <property type="protein sequence ID" value="RZB65480.1"/>
    <property type="molecule type" value="Genomic_DNA"/>
</dbReference>
<dbReference type="InterPro" id="IPR036108">
    <property type="entry name" value="4pyrrol_syn_uPrphyn_synt_sf"/>
</dbReference>
<reference evidence="2" key="1">
    <citation type="submission" date="2014-07" db="EMBL/GenBank/DDBJ databases">
        <title>Identification of a novel salt tolerance gene in wild soybean by whole-genome sequencing.</title>
        <authorList>
            <person name="Lam H.-M."/>
            <person name="Qi X."/>
            <person name="Li M.-W."/>
            <person name="Liu X."/>
            <person name="Xie M."/>
            <person name="Ni M."/>
            <person name="Xu X."/>
        </authorList>
    </citation>
    <scope>NUCLEOTIDE SEQUENCE [LARGE SCALE GENOMIC DNA]</scope>
    <source>
        <tissue evidence="2">Root</tissue>
    </source>
</reference>
<dbReference type="GO" id="GO:0006782">
    <property type="term" value="P:protoporphyrinogen IX biosynthetic process"/>
    <property type="evidence" value="ECO:0007669"/>
    <property type="project" value="UniProtKB-UniPathway"/>
</dbReference>
<protein>
    <recommendedName>
        <fullName evidence="1">Tetrapyrrole biosynthesis uroporphyrinogen III synthase domain-containing protein</fullName>
    </recommendedName>
</protein>
<sequence length="114" mass="12029">MGVVPGSTGIQSRGAARGCAEGIVRASEEERGLDAVVFTSIAKVEGLLKSLREFGLGFGDLRRRCPKLVVAAHGPVTAVGALRLSVEVDVVSSKFGSFDGFVDVFNVTFARFRV</sequence>
<dbReference type="Gene3D" id="3.40.50.10090">
    <property type="match status" value="1"/>
</dbReference>
<feature type="domain" description="Tetrapyrrole biosynthesis uroporphyrinogen III synthase" evidence="1">
    <location>
        <begin position="26"/>
        <end position="95"/>
    </location>
</feature>
<proteinExistence type="predicted"/>